<evidence type="ECO:0000256" key="5">
    <source>
        <dbReference type="ARBA" id="ARBA00022692"/>
    </source>
</evidence>
<dbReference type="Proteomes" id="UP000254877">
    <property type="component" value="Unassembled WGS sequence"/>
</dbReference>
<dbReference type="GO" id="GO:0055085">
    <property type="term" value="P:transmembrane transport"/>
    <property type="evidence" value="ECO:0007669"/>
    <property type="project" value="InterPro"/>
</dbReference>
<sequence length="126" mass="13538">MVVLGTVFAVIIAKQLYGGLGQNPFNPAMIGYVVLLISFPVQMTSWLPPHEIAVNIPGFIDAIQVIFSGHITSGGDMNTLRLGIDGISQATPLDTFKTSVRAVIRLNRLCNIRSTAVCWRALVGNG</sequence>
<dbReference type="PANTHER" id="PTHR30578:SF0">
    <property type="entry name" value="ION-TRANSLOCATING OXIDOREDUCTASE COMPLEX SUBUNIT D"/>
    <property type="match status" value="1"/>
</dbReference>
<dbReference type="GO" id="GO:0005886">
    <property type="term" value="C:plasma membrane"/>
    <property type="evidence" value="ECO:0007669"/>
    <property type="project" value="TreeGrafter"/>
</dbReference>
<evidence type="ECO:0000313" key="10">
    <source>
        <dbReference type="Proteomes" id="UP000254877"/>
    </source>
</evidence>
<keyword evidence="6" id="KW-1278">Translocase</keyword>
<evidence type="ECO:0000256" key="8">
    <source>
        <dbReference type="ARBA" id="ARBA00023136"/>
    </source>
</evidence>
<organism evidence="9 10">
    <name type="scientific">Escherichia coli</name>
    <dbReference type="NCBI Taxonomy" id="562"/>
    <lineage>
        <taxon>Bacteria</taxon>
        <taxon>Pseudomonadati</taxon>
        <taxon>Pseudomonadota</taxon>
        <taxon>Gammaproteobacteria</taxon>
        <taxon>Enterobacterales</taxon>
        <taxon>Enterobacteriaceae</taxon>
        <taxon>Escherichia</taxon>
    </lineage>
</organism>
<dbReference type="PANTHER" id="PTHR30578">
    <property type="entry name" value="ELECTRON TRANSPORT COMPLEX PROTEIN RNFD"/>
    <property type="match status" value="1"/>
</dbReference>
<evidence type="ECO:0000256" key="2">
    <source>
        <dbReference type="ARBA" id="ARBA00022553"/>
    </source>
</evidence>
<evidence type="ECO:0000313" key="9">
    <source>
        <dbReference type="EMBL" id="STF45803.1"/>
    </source>
</evidence>
<evidence type="ECO:0000256" key="6">
    <source>
        <dbReference type="ARBA" id="ARBA00022967"/>
    </source>
</evidence>
<keyword evidence="8" id="KW-0472">Membrane</keyword>
<evidence type="ECO:0000256" key="7">
    <source>
        <dbReference type="ARBA" id="ARBA00022989"/>
    </source>
</evidence>
<keyword evidence="2" id="KW-0597">Phosphoprotein</keyword>
<dbReference type="Pfam" id="PF03116">
    <property type="entry name" value="NQR2_RnfD_RnfE"/>
    <property type="match status" value="1"/>
</dbReference>
<name>A0A376LNQ5_ECOLX</name>
<proteinExistence type="predicted"/>
<gene>
    <name evidence="9" type="primary">rnfD_2</name>
    <name evidence="9" type="ORF">NCTC7928_06594</name>
</gene>
<keyword evidence="1" id="KW-0813">Transport</keyword>
<dbReference type="EMBL" id="UGAB01000002">
    <property type="protein sequence ID" value="STF45803.1"/>
    <property type="molecule type" value="Genomic_DNA"/>
</dbReference>
<evidence type="ECO:0000256" key="4">
    <source>
        <dbReference type="ARBA" id="ARBA00022643"/>
    </source>
</evidence>
<dbReference type="InterPro" id="IPR004338">
    <property type="entry name" value="NqrB/RnfD"/>
</dbReference>
<protein>
    <submittedName>
        <fullName evidence="9">Electron transport complex protein</fullName>
    </submittedName>
</protein>
<dbReference type="AlphaFoldDB" id="A0A376LNQ5"/>
<keyword evidence="5" id="KW-0812">Transmembrane</keyword>
<keyword evidence="3" id="KW-0285">Flavoprotein</keyword>
<reference evidence="9 10" key="1">
    <citation type="submission" date="2018-06" db="EMBL/GenBank/DDBJ databases">
        <authorList>
            <consortium name="Pathogen Informatics"/>
            <person name="Doyle S."/>
        </authorList>
    </citation>
    <scope>NUCLEOTIDE SEQUENCE [LARGE SCALE GENOMIC DNA]</scope>
    <source>
        <strain evidence="9 10">NCTC7928</strain>
    </source>
</reference>
<keyword evidence="7" id="KW-1133">Transmembrane helix</keyword>
<accession>A0A376LNQ5</accession>
<evidence type="ECO:0000256" key="1">
    <source>
        <dbReference type="ARBA" id="ARBA00022448"/>
    </source>
</evidence>
<keyword evidence="4" id="KW-0288">FMN</keyword>
<evidence type="ECO:0000256" key="3">
    <source>
        <dbReference type="ARBA" id="ARBA00022630"/>
    </source>
</evidence>